<evidence type="ECO:0000259" key="1">
    <source>
        <dbReference type="Pfam" id="PF00425"/>
    </source>
</evidence>
<reference evidence="2 3" key="1">
    <citation type="submission" date="2021-05" db="EMBL/GenBank/DDBJ databases">
        <title>Draft Whole Genome Sequencing Of Biosensor Chromobacterium violaceum Strain CV026 Reveals A Regulatory RNA In Chromobacterium violaceum Phenotype Regulatory Network.</title>
        <authorList>
            <person name="Hong K.W."/>
            <person name="Chan K.G."/>
            <person name="Chang C.-Y."/>
        </authorList>
    </citation>
    <scope>NUCLEOTIDE SEQUENCE [LARGE SCALE GENOMIC DNA]</scope>
    <source>
        <strain evidence="2 3">ATCC 31532</strain>
    </source>
</reference>
<dbReference type="GeneID" id="89684019"/>
<dbReference type="RefSeq" id="WP_043578272.1">
    <property type="nucleotide sequence ID" value="NZ_CP142381.1"/>
</dbReference>
<feature type="domain" description="Chorismate-utilising enzyme C-terminal" evidence="1">
    <location>
        <begin position="188"/>
        <end position="432"/>
    </location>
</feature>
<dbReference type="InterPro" id="IPR019999">
    <property type="entry name" value="Anth_synth_I-like"/>
</dbReference>
<dbReference type="Proteomes" id="UP000711178">
    <property type="component" value="Unassembled WGS sequence"/>
</dbReference>
<protein>
    <submittedName>
        <fullName evidence="2">Chorismate-binding protein</fullName>
    </submittedName>
</protein>
<name>A0ABS7FDY8_9NEIS</name>
<proteinExistence type="predicted"/>
<dbReference type="SUPFAM" id="SSF56322">
    <property type="entry name" value="ADC synthase"/>
    <property type="match status" value="1"/>
</dbReference>
<dbReference type="PANTHER" id="PTHR11236:SF9">
    <property type="entry name" value="ANTHRANILATE SYNTHASE COMPONENT 1"/>
    <property type="match status" value="1"/>
</dbReference>
<sequence length="440" mass="47905">MKPIVLDHRPRAGQTAAAPLFALESNYDYTRKYRRQSRRVERASLTLLFFADRVMLLPRSANGLAMLRALAERLPLRRDGDAFSLALDASAPLRRRLAQLLGLLQPFQADACFGLYGFFTYELLHAELGLPCDLLGLFHLPEQLSVDGQPHGYFVDPEADDGPAPPPDLARFIDLDRFAAGRNAEHGPMYRAASQQIADGQVRSVNPSFAIRRPTARSAYQIYQALQAKNLAPYNLFFDAGPFQLAGASPAMFLRIRGGRVETSPICGTVARGRDETEDRAQIAKLLASEKDDFELAECVRADLAAKQASCRDATLLAAKEIEKFANVFHTSAHVAATLREGCTAADAIADHLWPATILGTPAAAAARLLAEHESRHWYGGAFGYLTAAGEVDLGTIIRSALLRDGVATTRVGSTLTRHSSALAEQRELEAKAALILGVL</sequence>
<evidence type="ECO:0000313" key="2">
    <source>
        <dbReference type="EMBL" id="MBW8288290.1"/>
    </source>
</evidence>
<dbReference type="PANTHER" id="PTHR11236">
    <property type="entry name" value="AMINOBENZOATE/ANTHRANILATE SYNTHASE"/>
    <property type="match status" value="1"/>
</dbReference>
<dbReference type="InterPro" id="IPR005801">
    <property type="entry name" value="ADC_synthase"/>
</dbReference>
<comment type="caution">
    <text evidence="2">The sequence shown here is derived from an EMBL/GenBank/DDBJ whole genome shotgun (WGS) entry which is preliminary data.</text>
</comment>
<dbReference type="EMBL" id="JAHDTB010000009">
    <property type="protein sequence ID" value="MBW8288290.1"/>
    <property type="molecule type" value="Genomic_DNA"/>
</dbReference>
<dbReference type="Gene3D" id="3.60.120.10">
    <property type="entry name" value="Anthranilate synthase"/>
    <property type="match status" value="1"/>
</dbReference>
<organism evidence="2 3">
    <name type="scientific">Chromobacterium subtsugae</name>
    <dbReference type="NCBI Taxonomy" id="251747"/>
    <lineage>
        <taxon>Bacteria</taxon>
        <taxon>Pseudomonadati</taxon>
        <taxon>Pseudomonadota</taxon>
        <taxon>Betaproteobacteria</taxon>
        <taxon>Neisseriales</taxon>
        <taxon>Chromobacteriaceae</taxon>
        <taxon>Chromobacterium</taxon>
    </lineage>
</organism>
<gene>
    <name evidence="2" type="ORF">KIF53_11700</name>
</gene>
<dbReference type="Pfam" id="PF00425">
    <property type="entry name" value="Chorismate_bind"/>
    <property type="match status" value="1"/>
</dbReference>
<keyword evidence="3" id="KW-1185">Reference proteome</keyword>
<accession>A0ABS7FDY8</accession>
<evidence type="ECO:0000313" key="3">
    <source>
        <dbReference type="Proteomes" id="UP000711178"/>
    </source>
</evidence>
<dbReference type="InterPro" id="IPR015890">
    <property type="entry name" value="Chorismate_C"/>
</dbReference>